<dbReference type="EMBL" id="CAJHUB010000788">
    <property type="protein sequence ID" value="CAD7694089.1"/>
    <property type="molecule type" value="Genomic_DNA"/>
</dbReference>
<organism evidence="3 4">
    <name type="scientific">Nyctereutes procyonoides</name>
    <name type="common">Raccoon dog</name>
    <name type="synonym">Canis procyonoides</name>
    <dbReference type="NCBI Taxonomy" id="34880"/>
    <lineage>
        <taxon>Eukaryota</taxon>
        <taxon>Metazoa</taxon>
        <taxon>Chordata</taxon>
        <taxon>Craniata</taxon>
        <taxon>Vertebrata</taxon>
        <taxon>Euteleostomi</taxon>
        <taxon>Mammalia</taxon>
        <taxon>Eutheria</taxon>
        <taxon>Laurasiatheria</taxon>
        <taxon>Carnivora</taxon>
        <taxon>Caniformia</taxon>
        <taxon>Canidae</taxon>
        <taxon>Nyctereutes</taxon>
    </lineage>
</organism>
<dbReference type="SMART" id="SM00349">
    <property type="entry name" value="KRAB"/>
    <property type="match status" value="1"/>
</dbReference>
<comment type="caution">
    <text evidence="3">The sequence shown here is derived from an EMBL/GenBank/DDBJ whole genome shotgun (WGS) entry which is preliminary data.</text>
</comment>
<protein>
    <submittedName>
        <fullName evidence="3">(raccoon dog) hypothetical protein</fullName>
    </submittedName>
</protein>
<evidence type="ECO:0000313" key="3">
    <source>
        <dbReference type="EMBL" id="CAD7694089.1"/>
    </source>
</evidence>
<name>A0A811ZY16_NYCPR</name>
<keyword evidence="4" id="KW-1185">Reference proteome</keyword>
<feature type="domain" description="KRAB" evidence="2">
    <location>
        <begin position="4"/>
        <end position="77"/>
    </location>
</feature>
<sequence>MAEVTFEDVAVLFSREEWGRLGPSQRGLYRDVMLETYRNLVSLGAGPVGPKPGVITQLERGDEPWDLDAQGAKGTERLRVSVSDFIHIFMRDTQKQRHRQREKKQAPCRELSVGLDPRTPESHPEPKADAQPRSHQASQSLRPLEKSPENGFGLPRRAEGLGVLCSLWLA</sequence>
<dbReference type="CDD" id="cd07765">
    <property type="entry name" value="KRAB_A-box"/>
    <property type="match status" value="1"/>
</dbReference>
<dbReference type="PANTHER" id="PTHR23232">
    <property type="entry name" value="KRAB DOMAIN C2H2 ZINC FINGER"/>
    <property type="match status" value="1"/>
</dbReference>
<reference evidence="3" key="1">
    <citation type="submission" date="2020-12" db="EMBL/GenBank/DDBJ databases">
        <authorList>
            <consortium name="Molecular Ecology Group"/>
        </authorList>
    </citation>
    <scope>NUCLEOTIDE SEQUENCE</scope>
    <source>
        <strain evidence="3">TBG_1078</strain>
    </source>
</reference>
<dbReference type="GO" id="GO:0006355">
    <property type="term" value="P:regulation of DNA-templated transcription"/>
    <property type="evidence" value="ECO:0007669"/>
    <property type="project" value="InterPro"/>
</dbReference>
<proteinExistence type="predicted"/>
<dbReference type="InterPro" id="IPR050169">
    <property type="entry name" value="Krueppel_C2H2_ZnF"/>
</dbReference>
<evidence type="ECO:0000256" key="1">
    <source>
        <dbReference type="SAM" id="MobiDB-lite"/>
    </source>
</evidence>
<feature type="compositionally biased region" description="Basic and acidic residues" evidence="1">
    <location>
        <begin position="118"/>
        <end position="132"/>
    </location>
</feature>
<dbReference type="AlphaFoldDB" id="A0A811ZY16"/>
<evidence type="ECO:0000259" key="2">
    <source>
        <dbReference type="PROSITE" id="PS50805"/>
    </source>
</evidence>
<evidence type="ECO:0000313" key="4">
    <source>
        <dbReference type="Proteomes" id="UP000645828"/>
    </source>
</evidence>
<dbReference type="PROSITE" id="PS50805">
    <property type="entry name" value="KRAB"/>
    <property type="match status" value="1"/>
</dbReference>
<dbReference type="Gene3D" id="6.10.140.140">
    <property type="match status" value="1"/>
</dbReference>
<dbReference type="SUPFAM" id="SSF109640">
    <property type="entry name" value="KRAB domain (Kruppel-associated box)"/>
    <property type="match status" value="1"/>
</dbReference>
<accession>A0A811ZY16</accession>
<dbReference type="PANTHER" id="PTHR23232:SF163">
    <property type="entry name" value="ZINC FINGER PROTEIN 589"/>
    <property type="match status" value="1"/>
</dbReference>
<feature type="region of interest" description="Disordered" evidence="1">
    <location>
        <begin position="93"/>
        <end position="155"/>
    </location>
</feature>
<dbReference type="Pfam" id="PF01352">
    <property type="entry name" value="KRAB"/>
    <property type="match status" value="1"/>
</dbReference>
<dbReference type="InterPro" id="IPR036051">
    <property type="entry name" value="KRAB_dom_sf"/>
</dbReference>
<gene>
    <name evidence="3" type="ORF">NYPRO_LOCUS26881</name>
</gene>
<dbReference type="InterPro" id="IPR001909">
    <property type="entry name" value="KRAB"/>
</dbReference>
<dbReference type="Proteomes" id="UP000645828">
    <property type="component" value="Unassembled WGS sequence"/>
</dbReference>